<dbReference type="InterPro" id="IPR001845">
    <property type="entry name" value="HTH_ArsR_DNA-bd_dom"/>
</dbReference>
<evidence type="ECO:0000313" key="6">
    <source>
        <dbReference type="EMBL" id="QFU97211.1"/>
    </source>
</evidence>
<dbReference type="InterPro" id="IPR036390">
    <property type="entry name" value="WH_DNA-bd_sf"/>
</dbReference>
<name>A0A5P9Q726_9MICO</name>
<evidence type="ECO:0000256" key="1">
    <source>
        <dbReference type="ARBA" id="ARBA00023015"/>
    </source>
</evidence>
<dbReference type="PANTHER" id="PTHR43132:SF2">
    <property type="entry name" value="ARSENICAL RESISTANCE OPERON REPRESSOR ARSR-RELATED"/>
    <property type="match status" value="1"/>
</dbReference>
<organism evidence="6 7">
    <name type="scientific">Luteimicrobium xylanilyticum</name>
    <dbReference type="NCBI Taxonomy" id="1133546"/>
    <lineage>
        <taxon>Bacteria</taxon>
        <taxon>Bacillati</taxon>
        <taxon>Actinomycetota</taxon>
        <taxon>Actinomycetes</taxon>
        <taxon>Micrococcales</taxon>
        <taxon>Luteimicrobium</taxon>
    </lineage>
</organism>
<gene>
    <name evidence="6" type="ORF">KDY119_00705</name>
</gene>
<dbReference type="SUPFAM" id="SSF46785">
    <property type="entry name" value="Winged helix' DNA-binding domain"/>
    <property type="match status" value="1"/>
</dbReference>
<dbReference type="InterPro" id="IPR051011">
    <property type="entry name" value="Metal_resp_trans_reg"/>
</dbReference>
<feature type="domain" description="HTH arsR-type" evidence="5">
    <location>
        <begin position="21"/>
        <end position="99"/>
    </location>
</feature>
<evidence type="ECO:0000313" key="7">
    <source>
        <dbReference type="Proteomes" id="UP000326702"/>
    </source>
</evidence>
<dbReference type="AlphaFoldDB" id="A0A5P9Q726"/>
<dbReference type="InterPro" id="IPR011991">
    <property type="entry name" value="ArsR-like_HTH"/>
</dbReference>
<dbReference type="CDD" id="cd00090">
    <property type="entry name" value="HTH_ARSR"/>
    <property type="match status" value="1"/>
</dbReference>
<keyword evidence="1" id="KW-0805">Transcription regulation</keyword>
<dbReference type="SMART" id="SM00418">
    <property type="entry name" value="HTH_ARSR"/>
    <property type="match status" value="1"/>
</dbReference>
<sequence length="198" mass="21913">MTETKRTSTPSHESLTTSDPAMLRALAHPLRIEVLAILDEVGEATASEIAERTGQTVANCSFHLRSLEKAGYVERAEPRGREKPWRPAHRKRTIEPDPNDAASVRESGVISAGFVQHEAARLDAFLTDPRPLPPEWVHAVTVSTARIWATAEEMEQLGEDALALLERFAGRSTDPSLRPEGAVQSRMFLTLNPDRDEI</sequence>
<dbReference type="RefSeq" id="WP_153021938.1">
    <property type="nucleotide sequence ID" value="NZ_BAABIH010000001.1"/>
</dbReference>
<keyword evidence="2" id="KW-0238">DNA-binding</keyword>
<evidence type="ECO:0000259" key="5">
    <source>
        <dbReference type="SMART" id="SM00418"/>
    </source>
</evidence>
<accession>A0A5P9Q726</accession>
<dbReference type="Gene3D" id="1.10.10.10">
    <property type="entry name" value="Winged helix-like DNA-binding domain superfamily/Winged helix DNA-binding domain"/>
    <property type="match status" value="1"/>
</dbReference>
<dbReference type="EMBL" id="CP045529">
    <property type="protein sequence ID" value="QFU97211.1"/>
    <property type="molecule type" value="Genomic_DNA"/>
</dbReference>
<keyword evidence="3" id="KW-0804">Transcription</keyword>
<dbReference type="OrthoDB" id="7945987at2"/>
<dbReference type="PANTHER" id="PTHR43132">
    <property type="entry name" value="ARSENICAL RESISTANCE OPERON REPRESSOR ARSR-RELATED"/>
    <property type="match status" value="1"/>
</dbReference>
<dbReference type="KEGG" id="lxl:KDY119_00705"/>
<keyword evidence="7" id="KW-1185">Reference proteome</keyword>
<feature type="region of interest" description="Disordered" evidence="4">
    <location>
        <begin position="75"/>
        <end position="102"/>
    </location>
</feature>
<evidence type="ECO:0000256" key="3">
    <source>
        <dbReference type="ARBA" id="ARBA00023163"/>
    </source>
</evidence>
<dbReference type="Pfam" id="PF12840">
    <property type="entry name" value="HTH_20"/>
    <property type="match status" value="1"/>
</dbReference>
<evidence type="ECO:0000256" key="2">
    <source>
        <dbReference type="ARBA" id="ARBA00023125"/>
    </source>
</evidence>
<feature type="compositionally biased region" description="Basic and acidic residues" evidence="4">
    <location>
        <begin position="75"/>
        <end position="85"/>
    </location>
</feature>
<reference evidence="6 7" key="1">
    <citation type="submission" date="2019-10" db="EMBL/GenBank/DDBJ databases">
        <title>Genome sequence of Luteimicrobium xylanilyticum HY-24.</title>
        <authorList>
            <person name="Kim D.Y."/>
            <person name="Park H.-Y."/>
        </authorList>
    </citation>
    <scope>NUCLEOTIDE SEQUENCE [LARGE SCALE GENOMIC DNA]</scope>
    <source>
        <strain evidence="6 7">HY-24</strain>
    </source>
</reference>
<dbReference type="Proteomes" id="UP000326702">
    <property type="component" value="Chromosome"/>
</dbReference>
<proteinExistence type="predicted"/>
<protein>
    <recommendedName>
        <fullName evidence="5">HTH arsR-type domain-containing protein</fullName>
    </recommendedName>
</protein>
<dbReference type="GO" id="GO:0003700">
    <property type="term" value="F:DNA-binding transcription factor activity"/>
    <property type="evidence" value="ECO:0007669"/>
    <property type="project" value="InterPro"/>
</dbReference>
<evidence type="ECO:0000256" key="4">
    <source>
        <dbReference type="SAM" id="MobiDB-lite"/>
    </source>
</evidence>
<dbReference type="InterPro" id="IPR036388">
    <property type="entry name" value="WH-like_DNA-bd_sf"/>
</dbReference>
<dbReference type="GO" id="GO:0003677">
    <property type="term" value="F:DNA binding"/>
    <property type="evidence" value="ECO:0007669"/>
    <property type="project" value="UniProtKB-KW"/>
</dbReference>